<accession>A0A4R8IYT9</accession>
<dbReference type="AlphaFoldDB" id="A0A4R8IYT9"/>
<sequence>MSTIKTWIVVVATASLLVGCAGGMSSEEKQQTYQQAIAGAKQAYEKVLGVGYAWRDTADLMKEAEKVASEGELEKATDLAVEARKQSELAYNQYQNEKNAGEDSIR</sequence>
<dbReference type="EMBL" id="SOQX01000002">
    <property type="protein sequence ID" value="TDY02613.1"/>
    <property type="molecule type" value="Genomic_DNA"/>
</dbReference>
<protein>
    <recommendedName>
        <fullName evidence="4">SoxXA-binding protein SoxK</fullName>
    </recommendedName>
</protein>
<feature type="signal peptide" evidence="1">
    <location>
        <begin position="1"/>
        <end position="23"/>
    </location>
</feature>
<keyword evidence="1" id="KW-0732">Signal</keyword>
<evidence type="ECO:0000256" key="1">
    <source>
        <dbReference type="SAM" id="SignalP"/>
    </source>
</evidence>
<evidence type="ECO:0008006" key="4">
    <source>
        <dbReference type="Google" id="ProtNLM"/>
    </source>
</evidence>
<proteinExistence type="predicted"/>
<gene>
    <name evidence="2" type="ORF">EDC23_0988</name>
</gene>
<keyword evidence="3" id="KW-1185">Reference proteome</keyword>
<organism evidence="2 3">
    <name type="scientific">Thiohalophilus thiocyanatoxydans</name>
    <dbReference type="NCBI Taxonomy" id="381308"/>
    <lineage>
        <taxon>Bacteria</taxon>
        <taxon>Pseudomonadati</taxon>
        <taxon>Pseudomonadota</taxon>
        <taxon>Gammaproteobacteria</taxon>
        <taxon>Thiohalomonadales</taxon>
        <taxon>Thiohalophilaceae</taxon>
        <taxon>Thiohalophilus</taxon>
    </lineage>
</organism>
<evidence type="ECO:0000313" key="2">
    <source>
        <dbReference type="EMBL" id="TDY02613.1"/>
    </source>
</evidence>
<name>A0A4R8IYT9_9GAMM</name>
<feature type="chain" id="PRO_5020908897" description="SoxXA-binding protein SoxK" evidence="1">
    <location>
        <begin position="24"/>
        <end position="106"/>
    </location>
</feature>
<evidence type="ECO:0000313" key="3">
    <source>
        <dbReference type="Proteomes" id="UP000294914"/>
    </source>
</evidence>
<reference evidence="2 3" key="1">
    <citation type="submission" date="2019-03" db="EMBL/GenBank/DDBJ databases">
        <title>Genomic Encyclopedia of Type Strains, Phase IV (KMG-IV): sequencing the most valuable type-strain genomes for metagenomic binning, comparative biology and taxonomic classification.</title>
        <authorList>
            <person name="Goeker M."/>
        </authorList>
    </citation>
    <scope>NUCLEOTIDE SEQUENCE [LARGE SCALE GENOMIC DNA]</scope>
    <source>
        <strain evidence="2 3">DSM 16326</strain>
    </source>
</reference>
<comment type="caution">
    <text evidence="2">The sequence shown here is derived from an EMBL/GenBank/DDBJ whole genome shotgun (WGS) entry which is preliminary data.</text>
</comment>
<dbReference type="PROSITE" id="PS51257">
    <property type="entry name" value="PROKAR_LIPOPROTEIN"/>
    <property type="match status" value="1"/>
</dbReference>
<dbReference type="RefSeq" id="WP_134081737.1">
    <property type="nucleotide sequence ID" value="NZ_SOQX01000002.1"/>
</dbReference>
<dbReference type="Proteomes" id="UP000294914">
    <property type="component" value="Unassembled WGS sequence"/>
</dbReference>